<evidence type="ECO:0000313" key="2">
    <source>
        <dbReference type="Proteomes" id="UP000036923"/>
    </source>
</evidence>
<proteinExistence type="predicted"/>
<dbReference type="STRING" id="398512.Bccel_0070"/>
<dbReference type="AlphaFoldDB" id="A0A0L6JGH5"/>
<sequence>MQDKTKLMETVAEKFSKLATDDKAYVMGIMQGILLTKEKADNHYKKTG</sequence>
<accession>A0A0L6JGH5</accession>
<gene>
    <name evidence="1" type="ORF">Bccel_0070</name>
</gene>
<reference evidence="2" key="1">
    <citation type="submission" date="2015-07" db="EMBL/GenBank/DDBJ databases">
        <title>Near-Complete Genome Sequence of the Cellulolytic Bacterium Bacteroides (Pseudobacteroides) cellulosolvens ATCC 35603.</title>
        <authorList>
            <person name="Dassa B."/>
            <person name="Utturkar S.M."/>
            <person name="Klingeman D.M."/>
            <person name="Hurt R.A."/>
            <person name="Keller M."/>
            <person name="Xu J."/>
            <person name="Reddy Y.H.K."/>
            <person name="Borovok I."/>
            <person name="Grinberg I.R."/>
            <person name="Lamed R."/>
            <person name="Zhivin O."/>
            <person name="Bayer E.A."/>
            <person name="Brown S.D."/>
        </authorList>
    </citation>
    <scope>NUCLEOTIDE SEQUENCE [LARGE SCALE GENOMIC DNA]</scope>
    <source>
        <strain evidence="2">DSM 2933</strain>
    </source>
</reference>
<protein>
    <submittedName>
        <fullName evidence="1">Uncharacterized protein</fullName>
    </submittedName>
</protein>
<comment type="caution">
    <text evidence="1">The sequence shown here is derived from an EMBL/GenBank/DDBJ whole genome shotgun (WGS) entry which is preliminary data.</text>
</comment>
<organism evidence="1 2">
    <name type="scientific">Pseudobacteroides cellulosolvens ATCC 35603 = DSM 2933</name>
    <dbReference type="NCBI Taxonomy" id="398512"/>
    <lineage>
        <taxon>Bacteria</taxon>
        <taxon>Bacillati</taxon>
        <taxon>Bacillota</taxon>
        <taxon>Clostridia</taxon>
        <taxon>Eubacteriales</taxon>
        <taxon>Oscillospiraceae</taxon>
        <taxon>Pseudobacteroides</taxon>
    </lineage>
</organism>
<name>A0A0L6JGH5_9FIRM</name>
<dbReference type="EMBL" id="LGTC01000001">
    <property type="protein sequence ID" value="KNY24813.1"/>
    <property type="molecule type" value="Genomic_DNA"/>
</dbReference>
<dbReference type="RefSeq" id="WP_154673446.1">
    <property type="nucleotide sequence ID" value="NZ_JQKC01000009.1"/>
</dbReference>
<keyword evidence="2" id="KW-1185">Reference proteome</keyword>
<dbReference type="Proteomes" id="UP000036923">
    <property type="component" value="Unassembled WGS sequence"/>
</dbReference>
<evidence type="ECO:0000313" key="1">
    <source>
        <dbReference type="EMBL" id="KNY24813.1"/>
    </source>
</evidence>